<dbReference type="Pfam" id="PF13671">
    <property type="entry name" value="AAA_33"/>
    <property type="match status" value="1"/>
</dbReference>
<organism evidence="2 3">
    <name type="scientific">Cupriavidus oxalaticus</name>
    <dbReference type="NCBI Taxonomy" id="96344"/>
    <lineage>
        <taxon>Bacteria</taxon>
        <taxon>Pseudomonadati</taxon>
        <taxon>Pseudomonadota</taxon>
        <taxon>Betaproteobacteria</taxon>
        <taxon>Burkholderiales</taxon>
        <taxon>Burkholderiaceae</taxon>
        <taxon>Cupriavidus</taxon>
    </lineage>
</organism>
<keyword evidence="2" id="KW-0614">Plasmid</keyword>
<dbReference type="SUPFAM" id="SSF52540">
    <property type="entry name" value="P-loop containing nucleoside triphosphate hydrolases"/>
    <property type="match status" value="1"/>
</dbReference>
<evidence type="ECO:0000259" key="1">
    <source>
        <dbReference type="Pfam" id="PF01636"/>
    </source>
</evidence>
<protein>
    <recommendedName>
        <fullName evidence="1">Aminoglycoside phosphotransferase domain-containing protein</fullName>
    </recommendedName>
</protein>
<dbReference type="Gene3D" id="3.40.50.300">
    <property type="entry name" value="P-loop containing nucleotide triphosphate hydrolases"/>
    <property type="match status" value="1"/>
</dbReference>
<dbReference type="KEGG" id="cox:E0W60_32740"/>
<dbReference type="Proteomes" id="UP000295294">
    <property type="component" value="Plasmid unnamed1"/>
</dbReference>
<sequence length="510" mass="55565">MESQWDDAALTAALQKPDAYPHLAPAVQVIETHISRVFLAGDFAYKIRKPVRFDFVDFSTAQARRDDCETELRLNRRFAPDLYLDVVPIVPAPAPGSVRIGGSGIPIEHALRMRRFDQQELLSARIAANRLEPTHIDALARSIAAFHRAQPPAAYSDGFGTPARIDATLAECLRGIGRIVQATHLASRVAQRARSEAIRLAGAFRARLCHGHVRECHGDLHLGNIVLMNGVPTPFDCLEFDAALRWTDTISDLAFPVMDLLHHGRPALAYRLLNGYLEQSEDYGALAVLPFYLAMRALVRARVLLEHASQQHAAGASMAPAQSEAGRLLALAWQCLNRRRGSMVLMHGLSGSGKSTVAGQMSEAAAMVRVRSDAIRKGLHRGVAPASGWYASSETARTYRRLLAVCRLGCRAGFPMIADATFLVRAERERFAAQALRLGVPFAIVTCEATPETLRARIAARARAGGDPSDADDRVLAWQMRVQEPLTEGELACVASPGSLVSLAATGLRR</sequence>
<dbReference type="OrthoDB" id="9810277at2"/>
<dbReference type="InterPro" id="IPR027417">
    <property type="entry name" value="P-loop_NTPase"/>
</dbReference>
<dbReference type="AlphaFoldDB" id="A0A4P7LSS5"/>
<reference evidence="2 3" key="1">
    <citation type="submission" date="2019-03" db="EMBL/GenBank/DDBJ databases">
        <title>Efficiently degradation of phenoxyalkanoic acid herbicides by Cupriavidus oxalaticus strain X32.</title>
        <authorList>
            <person name="Sheng X."/>
        </authorList>
    </citation>
    <scope>NUCLEOTIDE SEQUENCE [LARGE SCALE GENOMIC DNA]</scope>
    <source>
        <strain evidence="2 3">X32</strain>
        <plasmid evidence="2 3">unnamed1</plasmid>
    </source>
</reference>
<dbReference type="PANTHER" id="PTHR43883:SF1">
    <property type="entry name" value="GLUCONOKINASE"/>
    <property type="match status" value="1"/>
</dbReference>
<dbReference type="Pfam" id="PF01636">
    <property type="entry name" value="APH"/>
    <property type="match status" value="1"/>
</dbReference>
<evidence type="ECO:0000313" key="3">
    <source>
        <dbReference type="Proteomes" id="UP000295294"/>
    </source>
</evidence>
<accession>A0A4P7LSS5</accession>
<dbReference type="InterPro" id="IPR002575">
    <property type="entry name" value="Aminoglycoside_PTrfase"/>
</dbReference>
<gene>
    <name evidence="2" type="ORF">E0W60_32740</name>
</gene>
<dbReference type="Gene3D" id="3.90.1200.10">
    <property type="match status" value="1"/>
</dbReference>
<proteinExistence type="predicted"/>
<geneLocation type="plasmid" evidence="2">
    <name>unnamed1</name>
</geneLocation>
<dbReference type="InterPro" id="IPR052732">
    <property type="entry name" value="Cell-binding_unc_protein"/>
</dbReference>
<evidence type="ECO:0000313" key="2">
    <source>
        <dbReference type="EMBL" id="QBY55737.1"/>
    </source>
</evidence>
<dbReference type="InterPro" id="IPR011009">
    <property type="entry name" value="Kinase-like_dom_sf"/>
</dbReference>
<feature type="domain" description="Aminoglycoside phosphotransferase" evidence="1">
    <location>
        <begin position="63"/>
        <end position="287"/>
    </location>
</feature>
<dbReference type="EMBL" id="CP038636">
    <property type="protein sequence ID" value="QBY55737.1"/>
    <property type="molecule type" value="Genomic_DNA"/>
</dbReference>
<dbReference type="RefSeq" id="WP_135706953.1">
    <property type="nucleotide sequence ID" value="NZ_CP038636.1"/>
</dbReference>
<name>A0A4P7LSS5_9BURK</name>
<dbReference type="PANTHER" id="PTHR43883">
    <property type="entry name" value="SLR0207 PROTEIN"/>
    <property type="match status" value="1"/>
</dbReference>
<dbReference type="SUPFAM" id="SSF56112">
    <property type="entry name" value="Protein kinase-like (PK-like)"/>
    <property type="match status" value="1"/>
</dbReference>